<dbReference type="Gene3D" id="1.20.81.30">
    <property type="entry name" value="Type II secretion system (T2SS), domain F"/>
    <property type="match status" value="2"/>
</dbReference>
<evidence type="ECO:0000256" key="2">
    <source>
        <dbReference type="ARBA" id="ARBA00005745"/>
    </source>
</evidence>
<evidence type="ECO:0000256" key="8">
    <source>
        <dbReference type="SAM" id="Phobius"/>
    </source>
</evidence>
<organism evidence="10 11">
    <name type="scientific">Candidatus Kaiserbacteria bacterium RIFCSPHIGHO2_02_FULL_56_30</name>
    <dbReference type="NCBI Taxonomy" id="1798499"/>
    <lineage>
        <taxon>Bacteria</taxon>
        <taxon>Candidatus Kaiseribacteriota</taxon>
    </lineage>
</organism>
<evidence type="ECO:0000256" key="7">
    <source>
        <dbReference type="ARBA" id="ARBA00023136"/>
    </source>
</evidence>
<comment type="caution">
    <text evidence="10">The sequence shown here is derived from an EMBL/GenBank/DDBJ whole genome shotgun (WGS) entry which is preliminary data.</text>
</comment>
<keyword evidence="3" id="KW-1003">Cell membrane</keyword>
<dbReference type="PANTHER" id="PTHR30012:SF0">
    <property type="entry name" value="TYPE II SECRETION SYSTEM PROTEIN F-RELATED"/>
    <property type="match status" value="1"/>
</dbReference>
<evidence type="ECO:0000313" key="10">
    <source>
        <dbReference type="EMBL" id="OGG68681.1"/>
    </source>
</evidence>
<dbReference type="PANTHER" id="PTHR30012">
    <property type="entry name" value="GENERAL SECRETION PATHWAY PROTEIN"/>
    <property type="match status" value="1"/>
</dbReference>
<dbReference type="EMBL" id="MFLM01000005">
    <property type="protein sequence ID" value="OGG68681.1"/>
    <property type="molecule type" value="Genomic_DNA"/>
</dbReference>
<evidence type="ECO:0000313" key="11">
    <source>
        <dbReference type="Proteomes" id="UP000177107"/>
    </source>
</evidence>
<dbReference type="STRING" id="1798499.A3C95_00785"/>
<feature type="domain" description="Type II secretion system protein GspF" evidence="9">
    <location>
        <begin position="71"/>
        <end position="192"/>
    </location>
</feature>
<dbReference type="InterPro" id="IPR042094">
    <property type="entry name" value="T2SS_GspF_sf"/>
</dbReference>
<accession>A0A1F6E4X0</accession>
<keyword evidence="5 8" id="KW-0812">Transmembrane</keyword>
<feature type="transmembrane region" description="Helical" evidence="8">
    <location>
        <begin position="376"/>
        <end position="397"/>
    </location>
</feature>
<keyword evidence="4" id="KW-0997">Cell inner membrane</keyword>
<evidence type="ECO:0000256" key="1">
    <source>
        <dbReference type="ARBA" id="ARBA00004429"/>
    </source>
</evidence>
<dbReference type="FunFam" id="1.20.81.30:FF:000001">
    <property type="entry name" value="Type II secretion system protein F"/>
    <property type="match status" value="2"/>
</dbReference>
<proteinExistence type="inferred from homology"/>
<dbReference type="AlphaFoldDB" id="A0A1F6E4X0"/>
<keyword evidence="7 8" id="KW-0472">Membrane</keyword>
<feature type="transmembrane region" description="Helical" evidence="8">
    <location>
        <begin position="170"/>
        <end position="191"/>
    </location>
</feature>
<evidence type="ECO:0000256" key="4">
    <source>
        <dbReference type="ARBA" id="ARBA00022519"/>
    </source>
</evidence>
<sequence>MKFRVTIKKPGAKDEDRIIEAASRFAVYDAVQKEGGTVAAIVEGGGFALPTKFNFVIGTGVKRQEIITVATNLSAMLSAGLALARALSVLERQSRNARLKEIITNIVATVTKGATFHEALALYPRVFSKLFVAMVKAGEESGGLATSLKVVGMQMERAEELARKVKGAMIYPAIVIAAIIVVTILMLVFVVPTLSTTFKELGVELPLATRVIVGTSDFMVNNVFLVLILVVLVIAGAIVFARGETGRGLILKAALMLPVIGEIVRETFAARASRTLASLLASGVPVLSALEITEEVVGAPLFALVLRDAAARVKKGDPLSASFIEHPELYPLMMSDMIAVGEETGKLSEMLQQVAEFYEGDVAQKTKDLSTIIEPLLMLFIGGVVGIFAVAMISPIYSLSEAI</sequence>
<evidence type="ECO:0000256" key="3">
    <source>
        <dbReference type="ARBA" id="ARBA00022475"/>
    </source>
</evidence>
<keyword evidence="6 8" id="KW-1133">Transmembrane helix</keyword>
<protein>
    <recommendedName>
        <fullName evidence="9">Type II secretion system protein GspF domain-containing protein</fullName>
    </recommendedName>
</protein>
<dbReference type="Proteomes" id="UP000177107">
    <property type="component" value="Unassembled WGS sequence"/>
</dbReference>
<comment type="subcellular location">
    <subcellularLocation>
        <location evidence="1">Cell inner membrane</location>
        <topology evidence="1">Multi-pass membrane protein</topology>
    </subcellularLocation>
</comment>
<dbReference type="PRINTS" id="PR00812">
    <property type="entry name" value="BCTERIALGSPF"/>
</dbReference>
<name>A0A1F6E4X0_9BACT</name>
<comment type="similarity">
    <text evidence="2">Belongs to the GSP F family.</text>
</comment>
<reference evidence="10 11" key="1">
    <citation type="journal article" date="2016" name="Nat. Commun.">
        <title>Thousands of microbial genomes shed light on interconnected biogeochemical processes in an aquifer system.</title>
        <authorList>
            <person name="Anantharaman K."/>
            <person name="Brown C.T."/>
            <person name="Hug L.A."/>
            <person name="Sharon I."/>
            <person name="Castelle C.J."/>
            <person name="Probst A.J."/>
            <person name="Thomas B.C."/>
            <person name="Singh A."/>
            <person name="Wilkins M.J."/>
            <person name="Karaoz U."/>
            <person name="Brodie E.L."/>
            <person name="Williams K.H."/>
            <person name="Hubbard S.S."/>
            <person name="Banfield J.F."/>
        </authorList>
    </citation>
    <scope>NUCLEOTIDE SEQUENCE [LARGE SCALE GENOMIC DNA]</scope>
</reference>
<feature type="transmembrane region" description="Helical" evidence="8">
    <location>
        <begin position="223"/>
        <end position="241"/>
    </location>
</feature>
<dbReference type="InterPro" id="IPR003004">
    <property type="entry name" value="GspF/PilC"/>
</dbReference>
<dbReference type="GO" id="GO:0005886">
    <property type="term" value="C:plasma membrane"/>
    <property type="evidence" value="ECO:0007669"/>
    <property type="project" value="UniProtKB-SubCell"/>
</dbReference>
<gene>
    <name evidence="10" type="ORF">A3C95_00785</name>
</gene>
<dbReference type="Pfam" id="PF00482">
    <property type="entry name" value="T2SSF"/>
    <property type="match status" value="2"/>
</dbReference>
<evidence type="ECO:0000259" key="9">
    <source>
        <dbReference type="Pfam" id="PF00482"/>
    </source>
</evidence>
<dbReference type="InterPro" id="IPR018076">
    <property type="entry name" value="T2SS_GspF_dom"/>
</dbReference>
<dbReference type="GO" id="GO:0015628">
    <property type="term" value="P:protein secretion by the type II secretion system"/>
    <property type="evidence" value="ECO:0007669"/>
    <property type="project" value="TreeGrafter"/>
</dbReference>
<evidence type="ECO:0000256" key="6">
    <source>
        <dbReference type="ARBA" id="ARBA00022989"/>
    </source>
</evidence>
<evidence type="ECO:0000256" key="5">
    <source>
        <dbReference type="ARBA" id="ARBA00022692"/>
    </source>
</evidence>
<feature type="domain" description="Type II secretion system protein GspF" evidence="9">
    <location>
        <begin position="273"/>
        <end position="395"/>
    </location>
</feature>